<proteinExistence type="predicted"/>
<dbReference type="Pfam" id="PF00583">
    <property type="entry name" value="Acetyltransf_1"/>
    <property type="match status" value="1"/>
</dbReference>
<dbReference type="SUPFAM" id="SSF55729">
    <property type="entry name" value="Acyl-CoA N-acyltransferases (Nat)"/>
    <property type="match status" value="1"/>
</dbReference>
<feature type="domain" description="N-acetyltransferase" evidence="1">
    <location>
        <begin position="1"/>
        <end position="164"/>
    </location>
</feature>
<organism evidence="2 3">
    <name type="scientific">Salinicoccus jeotgali</name>
    <dbReference type="NCBI Taxonomy" id="381634"/>
    <lineage>
        <taxon>Bacteria</taxon>
        <taxon>Bacillati</taxon>
        <taxon>Bacillota</taxon>
        <taxon>Bacilli</taxon>
        <taxon>Bacillales</taxon>
        <taxon>Staphylococcaceae</taxon>
        <taxon>Salinicoccus</taxon>
    </lineage>
</organism>
<accession>A0ABP7ED96</accession>
<gene>
    <name evidence="2" type="ORF">GCM10022378_03730</name>
</gene>
<evidence type="ECO:0000259" key="1">
    <source>
        <dbReference type="PROSITE" id="PS51186"/>
    </source>
</evidence>
<name>A0ABP7ED96_9STAP</name>
<protein>
    <submittedName>
        <fullName evidence="2">GNAT family protein</fullName>
    </submittedName>
</protein>
<keyword evidence="3" id="KW-1185">Reference proteome</keyword>
<evidence type="ECO:0000313" key="3">
    <source>
        <dbReference type="Proteomes" id="UP001500920"/>
    </source>
</evidence>
<dbReference type="RefSeq" id="WP_344700925.1">
    <property type="nucleotide sequence ID" value="NZ_BAABCK010000012.1"/>
</dbReference>
<dbReference type="Gene3D" id="3.40.630.30">
    <property type="match status" value="1"/>
</dbReference>
<reference evidence="3" key="1">
    <citation type="journal article" date="2019" name="Int. J. Syst. Evol. Microbiol.">
        <title>The Global Catalogue of Microorganisms (GCM) 10K type strain sequencing project: providing services to taxonomists for standard genome sequencing and annotation.</title>
        <authorList>
            <consortium name="The Broad Institute Genomics Platform"/>
            <consortium name="The Broad Institute Genome Sequencing Center for Infectious Disease"/>
            <person name="Wu L."/>
            <person name="Ma J."/>
        </authorList>
    </citation>
    <scope>NUCLEOTIDE SEQUENCE [LARGE SCALE GENOMIC DNA]</scope>
    <source>
        <strain evidence="3">JCM 16981</strain>
    </source>
</reference>
<evidence type="ECO:0000313" key="2">
    <source>
        <dbReference type="EMBL" id="GAA3716776.1"/>
    </source>
</evidence>
<dbReference type="InterPro" id="IPR016181">
    <property type="entry name" value="Acyl_CoA_acyltransferase"/>
</dbReference>
<dbReference type="CDD" id="cd04301">
    <property type="entry name" value="NAT_SF"/>
    <property type="match status" value="1"/>
</dbReference>
<dbReference type="EMBL" id="BAABCK010000012">
    <property type="protein sequence ID" value="GAA3716776.1"/>
    <property type="molecule type" value="Genomic_DNA"/>
</dbReference>
<dbReference type="Proteomes" id="UP001500920">
    <property type="component" value="Unassembled WGS sequence"/>
</dbReference>
<comment type="caution">
    <text evidence="2">The sequence shown here is derived from an EMBL/GenBank/DDBJ whole genome shotgun (WGS) entry which is preliminary data.</text>
</comment>
<dbReference type="PROSITE" id="PS51186">
    <property type="entry name" value="GNAT"/>
    <property type="match status" value="1"/>
</dbReference>
<dbReference type="InterPro" id="IPR000182">
    <property type="entry name" value="GNAT_dom"/>
</dbReference>
<dbReference type="PANTHER" id="PTHR43415">
    <property type="entry name" value="SPERMIDINE N(1)-ACETYLTRANSFERASE"/>
    <property type="match status" value="1"/>
</dbReference>
<sequence>MHIRRLTISDAENFLALNKKLDDSGFMLHDPGERKMKTAEQRRALVKLNDDASTIFYVAEESGQLIGFIAAFRGKLNRNRHRASLVVGVDKAYRGKGIATRLFQKIFGWAGDNNLLRLELTVIENNVPALKLYRKMGFKTEGEKVQSLKINGKMVNELYMYKLL</sequence>
<dbReference type="PANTHER" id="PTHR43415:SF3">
    <property type="entry name" value="GNAT-FAMILY ACETYLTRANSFERASE"/>
    <property type="match status" value="1"/>
</dbReference>